<protein>
    <submittedName>
        <fullName evidence="3">Ty3-gypsy retrotransposon protein</fullName>
    </submittedName>
</protein>
<dbReference type="InterPro" id="IPR032567">
    <property type="entry name" value="RTL1-rel"/>
</dbReference>
<gene>
    <name evidence="4" type="ORF">E5676_scaffold808G001000</name>
    <name evidence="3" type="ORF">E6C27_scaffold277G001240</name>
</gene>
<dbReference type="Gene3D" id="3.30.70.270">
    <property type="match status" value="1"/>
</dbReference>
<dbReference type="STRING" id="1194695.A0A5A7T3G3"/>
<comment type="caution">
    <text evidence="3">The sequence shown here is derived from an EMBL/GenBank/DDBJ whole genome shotgun (WGS) entry which is preliminary data.</text>
</comment>
<evidence type="ECO:0000313" key="6">
    <source>
        <dbReference type="Proteomes" id="UP000321947"/>
    </source>
</evidence>
<evidence type="ECO:0000259" key="2">
    <source>
        <dbReference type="Pfam" id="PF03732"/>
    </source>
</evidence>
<feature type="compositionally biased region" description="Polar residues" evidence="1">
    <location>
        <begin position="12"/>
        <end position="24"/>
    </location>
</feature>
<dbReference type="Proteomes" id="UP000321393">
    <property type="component" value="Unassembled WGS sequence"/>
</dbReference>
<reference evidence="5 6" key="1">
    <citation type="submission" date="2019-08" db="EMBL/GenBank/DDBJ databases">
        <title>Draft genome sequences of two oriental melons (Cucumis melo L. var makuwa).</title>
        <authorList>
            <person name="Kwon S.-Y."/>
        </authorList>
    </citation>
    <scope>NUCLEOTIDE SEQUENCE [LARGE SCALE GENOMIC DNA]</scope>
    <source>
        <strain evidence="6">cv. Chang Bougi</strain>
        <strain evidence="5">cv. SW 3</strain>
        <tissue evidence="3">Leaf</tissue>
    </source>
</reference>
<evidence type="ECO:0000313" key="5">
    <source>
        <dbReference type="Proteomes" id="UP000321393"/>
    </source>
</evidence>
<organism evidence="3 5">
    <name type="scientific">Cucumis melo var. makuwa</name>
    <name type="common">Oriental melon</name>
    <dbReference type="NCBI Taxonomy" id="1194695"/>
    <lineage>
        <taxon>Eukaryota</taxon>
        <taxon>Viridiplantae</taxon>
        <taxon>Streptophyta</taxon>
        <taxon>Embryophyta</taxon>
        <taxon>Tracheophyta</taxon>
        <taxon>Spermatophyta</taxon>
        <taxon>Magnoliopsida</taxon>
        <taxon>eudicotyledons</taxon>
        <taxon>Gunneridae</taxon>
        <taxon>Pentapetalae</taxon>
        <taxon>rosids</taxon>
        <taxon>fabids</taxon>
        <taxon>Cucurbitales</taxon>
        <taxon>Cucurbitaceae</taxon>
        <taxon>Benincaseae</taxon>
        <taxon>Cucumis</taxon>
    </lineage>
</organism>
<feature type="region of interest" description="Disordered" evidence="1">
    <location>
        <begin position="1"/>
        <end position="33"/>
    </location>
</feature>
<evidence type="ECO:0000313" key="3">
    <source>
        <dbReference type="EMBL" id="KAA0037513.1"/>
    </source>
</evidence>
<dbReference type="Proteomes" id="UP000321947">
    <property type="component" value="Unassembled WGS sequence"/>
</dbReference>
<evidence type="ECO:0000313" key="4">
    <source>
        <dbReference type="EMBL" id="TYK01988.1"/>
    </source>
</evidence>
<dbReference type="InterPro" id="IPR005162">
    <property type="entry name" value="Retrotrans_gag_dom"/>
</dbReference>
<dbReference type="InterPro" id="IPR043128">
    <property type="entry name" value="Rev_trsase/Diguanyl_cyclase"/>
</dbReference>
<feature type="domain" description="Retrotransposon gag" evidence="2">
    <location>
        <begin position="37"/>
        <end position="91"/>
    </location>
</feature>
<dbReference type="EMBL" id="SSTE01018921">
    <property type="protein sequence ID" value="KAA0037513.1"/>
    <property type="molecule type" value="Genomic_DNA"/>
</dbReference>
<sequence>MQAKLGQDARSYPSQSVGESSTPRVQVGATNERRNDARTLDWQTFRGIFKDKYYPNTYYEPKRDEFLWLKEGYLSVAEYKRKYTELSRYVDFFMASESDRCRRHQQCKAKRRFWKTLATKKGLCYDSTRSGGCIRRYYRMLKPLPEGLAIYTSVGDVLLVNEVIPRSLISVLKVEKLLRNGCITFLAHVVCHHREIEFTIELLSGTPPVSQAPYRTPSELKELKLNKVRIRNKYPLPRIDDLFDQLRGATLFSKIDLRSGYHQLKVEYPIPSLSVSLVVFYFYAATRLRVGSLYRTFSLLYEPNSQGIAHEELMPSIATWDPTVEFLIPLLAS</sequence>
<dbReference type="AlphaFoldDB" id="A0A5A7T3G3"/>
<dbReference type="PANTHER" id="PTHR15503">
    <property type="entry name" value="LDOC1 RELATED"/>
    <property type="match status" value="1"/>
</dbReference>
<evidence type="ECO:0000256" key="1">
    <source>
        <dbReference type="SAM" id="MobiDB-lite"/>
    </source>
</evidence>
<name>A0A5A7T3G3_CUCMM</name>
<accession>A0A5A7T3G3</accession>
<dbReference type="EMBL" id="SSTD01015940">
    <property type="protein sequence ID" value="TYK01988.1"/>
    <property type="molecule type" value="Genomic_DNA"/>
</dbReference>
<dbReference type="OrthoDB" id="1703479at2759"/>
<dbReference type="SUPFAM" id="SSF56672">
    <property type="entry name" value="DNA/RNA polymerases"/>
    <property type="match status" value="1"/>
</dbReference>
<dbReference type="InterPro" id="IPR043502">
    <property type="entry name" value="DNA/RNA_pol_sf"/>
</dbReference>
<dbReference type="Pfam" id="PF03732">
    <property type="entry name" value="Retrotrans_gag"/>
    <property type="match status" value="1"/>
</dbReference>
<dbReference type="PANTHER" id="PTHR15503:SF45">
    <property type="entry name" value="RNA-DIRECTED DNA POLYMERASE HOMOLOG"/>
    <property type="match status" value="1"/>
</dbReference>
<proteinExistence type="predicted"/>